<dbReference type="OrthoDB" id="687848at2759"/>
<dbReference type="Gene3D" id="3.30.70.80">
    <property type="entry name" value="Peptidase S8 propeptide/proteinase inhibitor I9"/>
    <property type="match status" value="1"/>
</dbReference>
<feature type="region of interest" description="Disordered" evidence="5">
    <location>
        <begin position="1"/>
        <end position="24"/>
    </location>
</feature>
<keyword evidence="3" id="KW-0732">Signal</keyword>
<evidence type="ECO:0000256" key="4">
    <source>
        <dbReference type="ARBA" id="ARBA00022825"/>
    </source>
</evidence>
<gene>
    <name evidence="7" type="ORF">MUK42_32326</name>
</gene>
<evidence type="ECO:0000313" key="7">
    <source>
        <dbReference type="EMBL" id="URD95611.1"/>
    </source>
</evidence>
<keyword evidence="8" id="KW-1185">Reference proteome</keyword>
<proteinExistence type="inferred from homology"/>
<dbReference type="FunFam" id="3.30.70.80:FF:000002">
    <property type="entry name" value="Subtilisin-like protease SBT5.3"/>
    <property type="match status" value="1"/>
</dbReference>
<accession>A0A9E7JX78</accession>
<dbReference type="InterPro" id="IPR037045">
    <property type="entry name" value="S8pro/Inhibitor_I9_sf"/>
</dbReference>
<evidence type="ECO:0000256" key="5">
    <source>
        <dbReference type="SAM" id="MobiDB-lite"/>
    </source>
</evidence>
<feature type="domain" description="Inhibitor I9" evidence="6">
    <location>
        <begin position="71"/>
        <end position="141"/>
    </location>
</feature>
<evidence type="ECO:0000313" key="8">
    <source>
        <dbReference type="Proteomes" id="UP001055439"/>
    </source>
</evidence>
<dbReference type="InterPro" id="IPR045051">
    <property type="entry name" value="SBT"/>
</dbReference>
<keyword evidence="2" id="KW-0645">Protease</keyword>
<dbReference type="InterPro" id="IPR010259">
    <property type="entry name" value="S8pro/Inhibitor_I9"/>
</dbReference>
<reference evidence="7" key="1">
    <citation type="submission" date="2022-05" db="EMBL/GenBank/DDBJ databases">
        <title>The Musa troglodytarum L. genome provides insights into the mechanism of non-climacteric behaviour and enrichment of carotenoids.</title>
        <authorList>
            <person name="Wang J."/>
        </authorList>
    </citation>
    <scope>NUCLEOTIDE SEQUENCE</scope>
    <source>
        <tissue evidence="7">Leaf</tissue>
    </source>
</reference>
<organism evidence="7 8">
    <name type="scientific">Musa troglodytarum</name>
    <name type="common">fe'i banana</name>
    <dbReference type="NCBI Taxonomy" id="320322"/>
    <lineage>
        <taxon>Eukaryota</taxon>
        <taxon>Viridiplantae</taxon>
        <taxon>Streptophyta</taxon>
        <taxon>Embryophyta</taxon>
        <taxon>Tracheophyta</taxon>
        <taxon>Spermatophyta</taxon>
        <taxon>Magnoliopsida</taxon>
        <taxon>Liliopsida</taxon>
        <taxon>Zingiberales</taxon>
        <taxon>Musaceae</taxon>
        <taxon>Musa</taxon>
    </lineage>
</organism>
<keyword evidence="4" id="KW-0720">Serine protease</keyword>
<dbReference type="GO" id="GO:0006508">
    <property type="term" value="P:proteolysis"/>
    <property type="evidence" value="ECO:0007669"/>
    <property type="project" value="UniProtKB-KW"/>
</dbReference>
<dbReference type="AlphaFoldDB" id="A0A9E7JX78"/>
<dbReference type="PANTHER" id="PTHR10795">
    <property type="entry name" value="PROPROTEIN CONVERTASE SUBTILISIN/KEXIN"/>
    <property type="match status" value="1"/>
</dbReference>
<evidence type="ECO:0000256" key="2">
    <source>
        <dbReference type="ARBA" id="ARBA00022670"/>
    </source>
</evidence>
<comment type="similarity">
    <text evidence="1">Belongs to the peptidase S8 family.</text>
</comment>
<evidence type="ECO:0000256" key="3">
    <source>
        <dbReference type="ARBA" id="ARBA00022729"/>
    </source>
</evidence>
<protein>
    <submittedName>
        <fullName evidence="7">Peptidase inhibitor I9</fullName>
    </submittedName>
</protein>
<name>A0A9E7JX78_9LILI</name>
<dbReference type="Proteomes" id="UP001055439">
    <property type="component" value="Chromosome 4"/>
</dbReference>
<evidence type="ECO:0000259" key="6">
    <source>
        <dbReference type="Pfam" id="PF05922"/>
    </source>
</evidence>
<dbReference type="Pfam" id="PF05922">
    <property type="entry name" value="Inhibitor_I9"/>
    <property type="match status" value="1"/>
</dbReference>
<dbReference type="GO" id="GO:0008236">
    <property type="term" value="F:serine-type peptidase activity"/>
    <property type="evidence" value="ECO:0007669"/>
    <property type="project" value="UniProtKB-KW"/>
</dbReference>
<sequence length="206" mass="22938">MQKVPTAFFSGGLPTPSAPLRNLKRNPQGLPITHPCLSQGRDQTSKSEKWVSSGELLFSFFCSSSLCCSKSYVVYFGGHSHRSEEALLLAHDRVVNSHYEFLGSFLGSKQKAQDAIFYSYTKYINGFAADLEEEEAMEISSEAFSRNFHHSHAFPPFTVARLLFAEHAGVTSVFPSRGHTLHTTRSWDFLGLERNGSVPPSSIWAQ</sequence>
<dbReference type="EMBL" id="CP097506">
    <property type="protein sequence ID" value="URD95611.1"/>
    <property type="molecule type" value="Genomic_DNA"/>
</dbReference>
<keyword evidence="4" id="KW-0378">Hydrolase</keyword>
<evidence type="ECO:0000256" key="1">
    <source>
        <dbReference type="ARBA" id="ARBA00011073"/>
    </source>
</evidence>